<evidence type="ECO:0000313" key="3">
    <source>
        <dbReference type="Proteomes" id="UP001296873"/>
    </source>
</evidence>
<proteinExistence type="predicted"/>
<accession>A0ABS1DB00</accession>
<evidence type="ECO:0000256" key="1">
    <source>
        <dbReference type="SAM" id="MobiDB-lite"/>
    </source>
</evidence>
<reference evidence="2 3" key="1">
    <citation type="journal article" date="2020" name="Microorganisms">
        <title>Osmotic Adaptation and Compatible Solute Biosynthesis of Phototrophic Bacteria as Revealed from Genome Analyses.</title>
        <authorList>
            <person name="Imhoff J.F."/>
            <person name="Rahn T."/>
            <person name="Kunzel S."/>
            <person name="Keller A."/>
            <person name="Neulinger S.C."/>
        </authorList>
    </citation>
    <scope>NUCLEOTIDE SEQUENCE [LARGE SCALE GENOMIC DNA]</scope>
    <source>
        <strain evidence="2 3">DSM 9895</strain>
    </source>
</reference>
<evidence type="ECO:0008006" key="4">
    <source>
        <dbReference type="Google" id="ProtNLM"/>
    </source>
</evidence>
<evidence type="ECO:0000313" key="2">
    <source>
        <dbReference type="EMBL" id="MBK1667636.1"/>
    </source>
</evidence>
<feature type="region of interest" description="Disordered" evidence="1">
    <location>
        <begin position="56"/>
        <end position="81"/>
    </location>
</feature>
<protein>
    <recommendedName>
        <fullName evidence="4">DUF4132 domain-containing protein</fullName>
    </recommendedName>
</protein>
<keyword evidence="3" id="KW-1185">Reference proteome</keyword>
<gene>
    <name evidence="2" type="ORF">CKO28_06260</name>
</gene>
<sequence length="296" mass="32787">MTQIAFDHRFPSALAKRLRQRLKHRGVELKQTEVLEDIAGALGWRSDALMHALKTQTPAKAESPAGASGDTSAKDNAGRSPEVEKTLEVLLRACPENTAREVVDRLLVDGWELGIGDDLQFWRKTLVPDDAQGPEVEVVLTFGERLAVGDPSEAKWELIEQVWWSGDSTAQTWANNTLDEALKMASGVADRAQRTRGRGRAKLSDNATPPGFYSRGILDHDGEQHAGVVYGTPVRTDDGSILLEENFVILDLAPDDKSAPERGRWLLIIGNQQHQSDELTQLEPLLAEFLREEWGH</sequence>
<feature type="compositionally biased region" description="Basic and acidic residues" evidence="1">
    <location>
        <begin position="72"/>
        <end position="81"/>
    </location>
</feature>
<organism evidence="2 3">
    <name type="scientific">Rhodovibrio sodomensis</name>
    <dbReference type="NCBI Taxonomy" id="1088"/>
    <lineage>
        <taxon>Bacteria</taxon>
        <taxon>Pseudomonadati</taxon>
        <taxon>Pseudomonadota</taxon>
        <taxon>Alphaproteobacteria</taxon>
        <taxon>Rhodospirillales</taxon>
        <taxon>Rhodovibrionaceae</taxon>
        <taxon>Rhodovibrio</taxon>
    </lineage>
</organism>
<dbReference type="Proteomes" id="UP001296873">
    <property type="component" value="Unassembled WGS sequence"/>
</dbReference>
<name>A0ABS1DB00_9PROT</name>
<comment type="caution">
    <text evidence="2">The sequence shown here is derived from an EMBL/GenBank/DDBJ whole genome shotgun (WGS) entry which is preliminary data.</text>
</comment>
<dbReference type="RefSeq" id="WP_200339796.1">
    <property type="nucleotide sequence ID" value="NZ_NRRL01000009.1"/>
</dbReference>
<dbReference type="EMBL" id="NRRL01000009">
    <property type="protein sequence ID" value="MBK1667636.1"/>
    <property type="molecule type" value="Genomic_DNA"/>
</dbReference>